<feature type="transmembrane region" description="Helical" evidence="1">
    <location>
        <begin position="15"/>
        <end position="34"/>
    </location>
</feature>
<organism evidence="2 3">
    <name type="scientific">Pseudomonas auratipiscis</name>
    <dbReference type="NCBI Taxonomy" id="3115853"/>
    <lineage>
        <taxon>Bacteria</taxon>
        <taxon>Pseudomonadati</taxon>
        <taxon>Pseudomonadota</taxon>
        <taxon>Gammaproteobacteria</taxon>
        <taxon>Pseudomonadales</taxon>
        <taxon>Pseudomonadaceae</taxon>
        <taxon>Pseudomonas</taxon>
    </lineage>
</organism>
<name>A0AB35WQN7_9PSED</name>
<feature type="transmembrane region" description="Helical" evidence="1">
    <location>
        <begin position="328"/>
        <end position="345"/>
    </location>
</feature>
<sequence length="406" mass="44500">MKSEALKPVFFGPRIMTLSLLSYVAILAVGMVISHSASSESLAWPFTVAMTAALWWLLQGPRLCNLTVNMIALQVPGVHLTLLRGVALHMALSIGPTLAFLLLWPPTNDNTLQLAAALWLGSCYGLWFISMPGALNIIPMALLGLYWPVVADPVLCTLLGLLLLALSAALWHWQIVRPRTRFLSPLGVALDEHLLSLSGSARERFAPVAGMSSRSTTTPNRLSQDRVAVILGLQTIRQTYGKRRQYWTYLAFACALASLYAFQANFSGVYLSMWVAVILIWVPLRTLRNLTGLHGQHSAPLADLLLTPGLPPREHLQASVMRQLRDRLLEQLTLLTLVLMAMAASNNDPGLHQPLPAITFSCLMFVVTLGLARLAWRGALSRRQLTLGTIAAMVAVYVGTIWVNIS</sequence>
<accession>A0AB35WQN7</accession>
<dbReference type="AlphaFoldDB" id="A0AB35WQN7"/>
<evidence type="ECO:0000313" key="2">
    <source>
        <dbReference type="EMBL" id="MEE1866732.1"/>
    </source>
</evidence>
<dbReference type="Proteomes" id="UP001307839">
    <property type="component" value="Unassembled WGS sequence"/>
</dbReference>
<comment type="caution">
    <text evidence="2">The sequence shown here is derived from an EMBL/GenBank/DDBJ whole genome shotgun (WGS) entry which is preliminary data.</text>
</comment>
<keyword evidence="1" id="KW-0812">Transmembrane</keyword>
<feature type="transmembrane region" description="Helical" evidence="1">
    <location>
        <begin position="41"/>
        <end position="58"/>
    </location>
</feature>
<proteinExistence type="predicted"/>
<evidence type="ECO:0000313" key="3">
    <source>
        <dbReference type="Proteomes" id="UP001307839"/>
    </source>
</evidence>
<keyword evidence="1" id="KW-1133">Transmembrane helix</keyword>
<dbReference type="EMBL" id="JAZDQP010000006">
    <property type="protein sequence ID" value="MEE1866732.1"/>
    <property type="molecule type" value="Genomic_DNA"/>
</dbReference>
<feature type="transmembrane region" description="Helical" evidence="1">
    <location>
        <begin position="116"/>
        <end position="139"/>
    </location>
</feature>
<feature type="transmembrane region" description="Helical" evidence="1">
    <location>
        <begin position="357"/>
        <end position="376"/>
    </location>
</feature>
<feature type="transmembrane region" description="Helical" evidence="1">
    <location>
        <begin position="246"/>
        <end position="263"/>
    </location>
</feature>
<gene>
    <name evidence="2" type="ORF">V0R53_10015</name>
</gene>
<reference evidence="2 3" key="1">
    <citation type="submission" date="2024-01" db="EMBL/GenBank/DDBJ databases">
        <title>Unpublished Manusciprt.</title>
        <authorList>
            <person name="Duman M."/>
            <person name="Valdes E.G."/>
            <person name="Ajmi N."/>
            <person name="Altun S."/>
            <person name="Saticioglu I.B."/>
        </authorList>
    </citation>
    <scope>NUCLEOTIDE SEQUENCE [LARGE SCALE GENOMIC DNA]</scope>
    <source>
        <strain evidence="2 3">120P</strain>
    </source>
</reference>
<keyword evidence="1" id="KW-0472">Membrane</keyword>
<feature type="transmembrane region" description="Helical" evidence="1">
    <location>
        <begin position="78"/>
        <end position="104"/>
    </location>
</feature>
<evidence type="ECO:0000256" key="1">
    <source>
        <dbReference type="SAM" id="Phobius"/>
    </source>
</evidence>
<feature type="transmembrane region" description="Helical" evidence="1">
    <location>
        <begin position="385"/>
        <end position="405"/>
    </location>
</feature>
<feature type="transmembrane region" description="Helical" evidence="1">
    <location>
        <begin position="145"/>
        <end position="171"/>
    </location>
</feature>
<dbReference type="RefSeq" id="WP_330079416.1">
    <property type="nucleotide sequence ID" value="NZ_JAZDCU010000009.1"/>
</dbReference>
<feature type="transmembrane region" description="Helical" evidence="1">
    <location>
        <begin position="269"/>
        <end position="287"/>
    </location>
</feature>
<keyword evidence="3" id="KW-1185">Reference proteome</keyword>
<protein>
    <submittedName>
        <fullName evidence="2">Uncharacterized protein</fullName>
    </submittedName>
</protein>